<evidence type="ECO:0000313" key="9">
    <source>
        <dbReference type="Proteomes" id="UP000466864"/>
    </source>
</evidence>
<comment type="catalytic activity">
    <reaction evidence="6">
        <text>P(1),P(4)-bis(5'-adenosyl) tetraphosphate + H2O = 2 ADP + 2 H(+)</text>
        <dbReference type="Rhea" id="RHEA:24252"/>
        <dbReference type="ChEBI" id="CHEBI:15377"/>
        <dbReference type="ChEBI" id="CHEBI:15378"/>
        <dbReference type="ChEBI" id="CHEBI:58141"/>
        <dbReference type="ChEBI" id="CHEBI:456216"/>
        <dbReference type="EC" id="3.6.1.41"/>
    </reaction>
</comment>
<protein>
    <recommendedName>
        <fullName evidence="1">bis(5'-nucleosyl)-tetraphosphatase (symmetrical)</fullName>
        <ecNumber evidence="1">3.6.1.41</ecNumber>
    </recommendedName>
</protein>
<dbReference type="GO" id="GO:0008803">
    <property type="term" value="F:bis(5'-nucleosyl)-tetraphosphatase (symmetrical) activity"/>
    <property type="evidence" value="ECO:0007669"/>
    <property type="project" value="UniProtKB-EC"/>
</dbReference>
<reference evidence="8 9" key="1">
    <citation type="submission" date="2019-08" db="EMBL/GenBank/DDBJ databases">
        <title>In-depth cultivation of the pig gut microbiome towards novel bacterial diversity and tailored functional studies.</title>
        <authorList>
            <person name="Wylensek D."/>
            <person name="Hitch T.C.A."/>
            <person name="Clavel T."/>
        </authorList>
    </citation>
    <scope>NUCLEOTIDE SEQUENCE [LARGE SCALE GENOMIC DNA]</scope>
    <source>
        <strain evidence="8 9">Oil+RF-744-WCA-WT-13</strain>
    </source>
</reference>
<keyword evidence="5" id="KW-0408">Iron</keyword>
<evidence type="ECO:0000256" key="5">
    <source>
        <dbReference type="ARBA" id="ARBA00023004"/>
    </source>
</evidence>
<proteinExistence type="predicted"/>
<dbReference type="InterPro" id="IPR003607">
    <property type="entry name" value="HD/PDEase_dom"/>
</dbReference>
<dbReference type="InterPro" id="IPR005249">
    <property type="entry name" value="YqeK"/>
</dbReference>
<comment type="caution">
    <text evidence="8">The sequence shown here is derived from an EMBL/GenBank/DDBJ whole genome shotgun (WGS) entry which is preliminary data.</text>
</comment>
<dbReference type="PANTHER" id="PTHR35795:SF1">
    <property type="entry name" value="BIS(5'-NUCLEOSYL)-TETRAPHOSPHATASE, SYMMETRICAL"/>
    <property type="match status" value="1"/>
</dbReference>
<keyword evidence="2" id="KW-0479">Metal-binding</keyword>
<dbReference type="EC" id="3.6.1.41" evidence="1"/>
<dbReference type="InterPro" id="IPR006675">
    <property type="entry name" value="HDIG_dom"/>
</dbReference>
<evidence type="ECO:0000256" key="3">
    <source>
        <dbReference type="ARBA" id="ARBA00022741"/>
    </source>
</evidence>
<dbReference type="InterPro" id="IPR006674">
    <property type="entry name" value="HD_domain"/>
</dbReference>
<dbReference type="AlphaFoldDB" id="A0A7X2P5Y8"/>
<feature type="domain" description="HD" evidence="7">
    <location>
        <begin position="39"/>
        <end position="154"/>
    </location>
</feature>
<accession>A0A7X2P5Y8</accession>
<dbReference type="Gene3D" id="1.10.3210.10">
    <property type="entry name" value="Hypothetical protein af1432"/>
    <property type="match status" value="1"/>
</dbReference>
<evidence type="ECO:0000256" key="6">
    <source>
        <dbReference type="ARBA" id="ARBA00049417"/>
    </source>
</evidence>
<keyword evidence="4" id="KW-0378">Hydrolase</keyword>
<dbReference type="Pfam" id="PF01966">
    <property type="entry name" value="HD"/>
    <property type="match status" value="1"/>
</dbReference>
<organism evidence="8 9">
    <name type="scientific">Bilifractor porci</name>
    <dbReference type="NCBI Taxonomy" id="2606636"/>
    <lineage>
        <taxon>Bacteria</taxon>
        <taxon>Bacillati</taxon>
        <taxon>Bacillota</taxon>
        <taxon>Clostridia</taxon>
        <taxon>Lachnospirales</taxon>
        <taxon>Lachnospiraceae</taxon>
        <taxon>Bilifractor</taxon>
    </lineage>
</organism>
<evidence type="ECO:0000256" key="2">
    <source>
        <dbReference type="ARBA" id="ARBA00022723"/>
    </source>
</evidence>
<dbReference type="SUPFAM" id="SSF109604">
    <property type="entry name" value="HD-domain/PDEase-like"/>
    <property type="match status" value="1"/>
</dbReference>
<dbReference type="PANTHER" id="PTHR35795">
    <property type="entry name" value="SLR1885 PROTEIN"/>
    <property type="match status" value="1"/>
</dbReference>
<dbReference type="GO" id="GO:0046872">
    <property type="term" value="F:metal ion binding"/>
    <property type="evidence" value="ECO:0007669"/>
    <property type="project" value="UniProtKB-KW"/>
</dbReference>
<dbReference type="Proteomes" id="UP000466864">
    <property type="component" value="Unassembled WGS sequence"/>
</dbReference>
<dbReference type="InterPro" id="IPR051094">
    <property type="entry name" value="Diverse_Catalytic_Enzymes"/>
</dbReference>
<dbReference type="PROSITE" id="PS51831">
    <property type="entry name" value="HD"/>
    <property type="match status" value="1"/>
</dbReference>
<name>A0A7X2P5Y8_9FIRM</name>
<dbReference type="EMBL" id="VUMV01000001">
    <property type="protein sequence ID" value="MST80809.1"/>
    <property type="molecule type" value="Genomic_DNA"/>
</dbReference>
<evidence type="ECO:0000256" key="1">
    <source>
        <dbReference type="ARBA" id="ARBA00012506"/>
    </source>
</evidence>
<gene>
    <name evidence="8" type="ORF">FYJ60_00460</name>
</gene>
<dbReference type="CDD" id="cd00077">
    <property type="entry name" value="HDc"/>
    <property type="match status" value="1"/>
</dbReference>
<dbReference type="GO" id="GO:0000166">
    <property type="term" value="F:nucleotide binding"/>
    <property type="evidence" value="ECO:0007669"/>
    <property type="project" value="UniProtKB-KW"/>
</dbReference>
<evidence type="ECO:0000256" key="4">
    <source>
        <dbReference type="ARBA" id="ARBA00022801"/>
    </source>
</evidence>
<keyword evidence="3" id="KW-0547">Nucleotide-binding</keyword>
<keyword evidence="9" id="KW-1185">Reference proteome</keyword>
<sequence>MNTLTKTVYTEGRRTNLKSGKTRWDTLEAKLQKALTENRYRHTLGVTYTACALAMVYGEDLDAARTAGLLHDCAKCIPNSEKISICKKKQLDVTEFELDHPVLLHAKLGVFVAQNEYGITDTGILDAIRWHTTGKPDMTLLEKIVFISDYIEPNRTKQPHLAEIRKTAFADIDLCLYMILKDTVEYLSENPKSMDTMTTSAYEYYKNVIESRG</sequence>
<dbReference type="NCBIfam" id="TIGR00488">
    <property type="entry name" value="bis(5'-nucleosyl)-tetraphosphatase (symmetrical) YqeK"/>
    <property type="match status" value="1"/>
</dbReference>
<dbReference type="NCBIfam" id="TIGR00277">
    <property type="entry name" value="HDIG"/>
    <property type="match status" value="1"/>
</dbReference>
<evidence type="ECO:0000259" key="7">
    <source>
        <dbReference type="PROSITE" id="PS51831"/>
    </source>
</evidence>
<evidence type="ECO:0000313" key="8">
    <source>
        <dbReference type="EMBL" id="MST80809.1"/>
    </source>
</evidence>
<dbReference type="SMART" id="SM00471">
    <property type="entry name" value="HDc"/>
    <property type="match status" value="1"/>
</dbReference>